<evidence type="ECO:0000313" key="3">
    <source>
        <dbReference type="Proteomes" id="UP000051836"/>
    </source>
</evidence>
<protein>
    <submittedName>
        <fullName evidence="2">Uncharacterized protein</fullName>
    </submittedName>
</protein>
<gene>
    <name evidence="2" type="ORF">AAES_37210</name>
</gene>
<accession>A0A0Q3RJT0</accession>
<comment type="caution">
    <text evidence="2">The sequence shown here is derived from an EMBL/GenBank/DDBJ whole genome shotgun (WGS) entry which is preliminary data.</text>
</comment>
<name>A0A0Q3RJT0_AMAAE</name>
<organism evidence="2 3">
    <name type="scientific">Amazona aestiva</name>
    <name type="common">Blue-fronted Amazon parrot</name>
    <dbReference type="NCBI Taxonomy" id="12930"/>
    <lineage>
        <taxon>Eukaryota</taxon>
        <taxon>Metazoa</taxon>
        <taxon>Chordata</taxon>
        <taxon>Craniata</taxon>
        <taxon>Vertebrata</taxon>
        <taxon>Euteleostomi</taxon>
        <taxon>Archelosauria</taxon>
        <taxon>Archosauria</taxon>
        <taxon>Dinosauria</taxon>
        <taxon>Saurischia</taxon>
        <taxon>Theropoda</taxon>
        <taxon>Coelurosauria</taxon>
        <taxon>Aves</taxon>
        <taxon>Neognathae</taxon>
        <taxon>Neoaves</taxon>
        <taxon>Telluraves</taxon>
        <taxon>Australaves</taxon>
        <taxon>Psittaciformes</taxon>
        <taxon>Psittacidae</taxon>
        <taxon>Amazona</taxon>
    </lineage>
</organism>
<dbReference type="AlphaFoldDB" id="A0A0Q3RJT0"/>
<reference evidence="2 3" key="1">
    <citation type="submission" date="2015-10" db="EMBL/GenBank/DDBJ databases">
        <authorList>
            <person name="Gilbert D.G."/>
        </authorList>
    </citation>
    <scope>NUCLEOTIDE SEQUENCE [LARGE SCALE GENOMIC DNA]</scope>
    <source>
        <strain evidence="2">FVVF132</strain>
    </source>
</reference>
<proteinExistence type="predicted"/>
<dbReference type="Proteomes" id="UP000051836">
    <property type="component" value="Unassembled WGS sequence"/>
</dbReference>
<evidence type="ECO:0000256" key="1">
    <source>
        <dbReference type="SAM" id="MobiDB-lite"/>
    </source>
</evidence>
<evidence type="ECO:0000313" key="2">
    <source>
        <dbReference type="EMBL" id="KQK85977.1"/>
    </source>
</evidence>
<keyword evidence="3" id="KW-1185">Reference proteome</keyword>
<dbReference type="EMBL" id="LMAW01000695">
    <property type="protein sequence ID" value="KQK85977.1"/>
    <property type="molecule type" value="Genomic_DNA"/>
</dbReference>
<sequence>MGGEDQAEQPDLENKEDDTYMCIRDRVREGRKEIGLNQEKQQKDRGCEMLASKGNMITREITNLFGVVSSKKEEKKVKPKNRKIDRPKESYQ</sequence>
<feature type="region of interest" description="Disordered" evidence="1">
    <location>
        <begin position="70"/>
        <end position="92"/>
    </location>
</feature>